<keyword evidence="1" id="KW-0963">Cytoplasm</keyword>
<name>A0A328P9F4_9GAMM</name>
<dbReference type="InterPro" id="IPR018060">
    <property type="entry name" value="HTH_AraC"/>
</dbReference>
<dbReference type="InterPro" id="IPR020449">
    <property type="entry name" value="Tscrpt_reg_AraC-type_HTH"/>
</dbReference>
<sequence>MALPHLDRPICEPVELPPGAPVRIERIRQGRHATASEPFVHFHDVHELVLFGRVAGHCDLEDCRYTLTPGSIVFIPSLHQHDFSLEAGPRDWVLLQIEAAAGESLSRHAGMERLHEPFCTRPGRSLRVRLRELTDWLLELDPLDPLTLPVTDLLLRAAAQAPAIEGEKLVSRARSLHRLRPAIDRLRRQPAAAPGAEQAAALCAMSPAYFSRRFKQQVGMSWSDYVRMHRLHLASRRLLETGQSIAAIAAGLGFATPSHFGELFLHRFGLTPGEYRRAALASRRR</sequence>
<gene>
    <name evidence="7" type="ORF">CA260_10535</name>
</gene>
<proteinExistence type="predicted"/>
<evidence type="ECO:0000256" key="1">
    <source>
        <dbReference type="ARBA" id="ARBA00022490"/>
    </source>
</evidence>
<evidence type="ECO:0000259" key="6">
    <source>
        <dbReference type="PROSITE" id="PS01124"/>
    </source>
</evidence>
<dbReference type="SMART" id="SM00342">
    <property type="entry name" value="HTH_ARAC"/>
    <property type="match status" value="1"/>
</dbReference>
<feature type="domain" description="HTH araC/xylS-type" evidence="6">
    <location>
        <begin position="177"/>
        <end position="278"/>
    </location>
</feature>
<keyword evidence="3" id="KW-0238">DNA-binding</keyword>
<keyword evidence="2" id="KW-0805">Transcription regulation</keyword>
<dbReference type="Proteomes" id="UP000248926">
    <property type="component" value="Unassembled WGS sequence"/>
</dbReference>
<dbReference type="PANTHER" id="PTHR46796:SF13">
    <property type="entry name" value="HTH-TYPE TRANSCRIPTIONAL ACTIVATOR RHAS"/>
    <property type="match status" value="1"/>
</dbReference>
<dbReference type="AlphaFoldDB" id="A0A328P9F4"/>
<evidence type="ECO:0000256" key="4">
    <source>
        <dbReference type="ARBA" id="ARBA00023159"/>
    </source>
</evidence>
<dbReference type="InterPro" id="IPR009057">
    <property type="entry name" value="Homeodomain-like_sf"/>
</dbReference>
<dbReference type="SUPFAM" id="SSF46689">
    <property type="entry name" value="Homeodomain-like"/>
    <property type="match status" value="2"/>
</dbReference>
<keyword evidence="8" id="KW-1185">Reference proteome</keyword>
<protein>
    <submittedName>
        <fullName evidence="7">AraC family transcriptional regulator</fullName>
    </submittedName>
</protein>
<dbReference type="PROSITE" id="PS01124">
    <property type="entry name" value="HTH_ARAC_FAMILY_2"/>
    <property type="match status" value="1"/>
</dbReference>
<comment type="caution">
    <text evidence="7">The sequence shown here is derived from an EMBL/GenBank/DDBJ whole genome shotgun (WGS) entry which is preliminary data.</text>
</comment>
<keyword evidence="4" id="KW-0010">Activator</keyword>
<dbReference type="GO" id="GO:0043565">
    <property type="term" value="F:sequence-specific DNA binding"/>
    <property type="evidence" value="ECO:0007669"/>
    <property type="project" value="InterPro"/>
</dbReference>
<keyword evidence="5" id="KW-0804">Transcription</keyword>
<dbReference type="Pfam" id="PF12833">
    <property type="entry name" value="HTH_18"/>
    <property type="match status" value="1"/>
</dbReference>
<dbReference type="EMBL" id="NFZS01000001">
    <property type="protein sequence ID" value="RAO78230.1"/>
    <property type="molecule type" value="Genomic_DNA"/>
</dbReference>
<dbReference type="InterPro" id="IPR018062">
    <property type="entry name" value="HTH_AraC-typ_CS"/>
</dbReference>
<evidence type="ECO:0000256" key="5">
    <source>
        <dbReference type="ARBA" id="ARBA00023163"/>
    </source>
</evidence>
<dbReference type="InterPro" id="IPR050204">
    <property type="entry name" value="AraC_XylS_family_regulators"/>
</dbReference>
<evidence type="ECO:0000256" key="3">
    <source>
        <dbReference type="ARBA" id="ARBA00023125"/>
    </source>
</evidence>
<reference evidence="7 8" key="1">
    <citation type="journal article" date="2018" name="Genet. Mol. Biol.">
        <title>The genome sequence of Dyella jiangningensis FCAV SCS01 from a lignocellulose-decomposing microbial consortium metagenome reveals potential for biotechnological applications.</title>
        <authorList>
            <person name="Desiderato J.G."/>
            <person name="Alvarenga D.O."/>
            <person name="Constancio M.T.L."/>
            <person name="Alves L.M.C."/>
            <person name="Varani A.M."/>
        </authorList>
    </citation>
    <scope>NUCLEOTIDE SEQUENCE [LARGE SCALE GENOMIC DNA]</scope>
    <source>
        <strain evidence="7 8">FCAV SCS01</strain>
    </source>
</reference>
<dbReference type="GO" id="GO:0003700">
    <property type="term" value="F:DNA-binding transcription factor activity"/>
    <property type="evidence" value="ECO:0007669"/>
    <property type="project" value="InterPro"/>
</dbReference>
<dbReference type="Gene3D" id="1.10.10.60">
    <property type="entry name" value="Homeodomain-like"/>
    <property type="match status" value="2"/>
</dbReference>
<accession>A0A328P9F4</accession>
<dbReference type="InterPro" id="IPR037923">
    <property type="entry name" value="HTH-like"/>
</dbReference>
<evidence type="ECO:0000313" key="8">
    <source>
        <dbReference type="Proteomes" id="UP000248926"/>
    </source>
</evidence>
<dbReference type="PANTHER" id="PTHR46796">
    <property type="entry name" value="HTH-TYPE TRANSCRIPTIONAL ACTIVATOR RHAS-RELATED"/>
    <property type="match status" value="1"/>
</dbReference>
<dbReference type="PRINTS" id="PR00032">
    <property type="entry name" value="HTHARAC"/>
</dbReference>
<evidence type="ECO:0000313" key="7">
    <source>
        <dbReference type="EMBL" id="RAO78230.1"/>
    </source>
</evidence>
<evidence type="ECO:0000256" key="2">
    <source>
        <dbReference type="ARBA" id="ARBA00023015"/>
    </source>
</evidence>
<dbReference type="SUPFAM" id="SSF51215">
    <property type="entry name" value="Regulatory protein AraC"/>
    <property type="match status" value="1"/>
</dbReference>
<organism evidence="7 8">
    <name type="scientific">Dyella jiangningensis</name>
    <dbReference type="NCBI Taxonomy" id="1379159"/>
    <lineage>
        <taxon>Bacteria</taxon>
        <taxon>Pseudomonadati</taxon>
        <taxon>Pseudomonadota</taxon>
        <taxon>Gammaproteobacteria</taxon>
        <taxon>Lysobacterales</taxon>
        <taxon>Rhodanobacteraceae</taxon>
        <taxon>Dyella</taxon>
    </lineage>
</organism>
<dbReference type="PROSITE" id="PS00041">
    <property type="entry name" value="HTH_ARAC_FAMILY_1"/>
    <property type="match status" value="1"/>
</dbReference>
<dbReference type="RefSeq" id="WP_111982871.1">
    <property type="nucleotide sequence ID" value="NZ_NFZS01000001.1"/>
</dbReference>
<dbReference type="OrthoDB" id="5949386at2"/>